<sequence length="260" mass="30727">MNSTTSLSYDGSLNGLLTCIFLNYEEKLQVVAIHPPGIASEELFSNHLEVITEKPKAERVWKAFKKIATARGVKNIYFAYLSEEPGIELEILKYFQHTFQRKESIDGDFANSHVLKIAQTAKKVSREKHRMEAFVRFQLTKDSIYFATIEPDFNVLPVIKHHFTSRYSDQEWIIYDLKRKFGLYYNLTTTNIINIDFAKNSGSSEENDYFFDSHEQDFQKLWKNYFEATTIKSRINIRLHHQHVPKRYWKYLIEKNPLHN</sequence>
<feature type="domain" description="DUF4130" evidence="1">
    <location>
        <begin position="88"/>
        <end position="254"/>
    </location>
</feature>
<dbReference type="RefSeq" id="WP_093302849.1">
    <property type="nucleotide sequence ID" value="NZ_FOOH01000003.1"/>
</dbReference>
<dbReference type="Proteomes" id="UP000199116">
    <property type="component" value="Unassembled WGS sequence"/>
</dbReference>
<protein>
    <submittedName>
        <fullName evidence="2">Probable DNA metabolism protein</fullName>
    </submittedName>
</protein>
<evidence type="ECO:0000313" key="2">
    <source>
        <dbReference type="EMBL" id="SFF65845.1"/>
    </source>
</evidence>
<dbReference type="InterPro" id="IPR025404">
    <property type="entry name" value="DUF4130"/>
</dbReference>
<reference evidence="3" key="1">
    <citation type="submission" date="2016-10" db="EMBL/GenBank/DDBJ databases">
        <authorList>
            <person name="Varghese N."/>
            <person name="Submissions S."/>
        </authorList>
    </citation>
    <scope>NUCLEOTIDE SEQUENCE [LARGE SCALE GENOMIC DNA]</scope>
    <source>
        <strain evidence="3">DSM 23515</strain>
    </source>
</reference>
<accession>A0A1I2KFN4</accession>
<dbReference type="AlphaFoldDB" id="A0A1I2KFN4"/>
<dbReference type="EMBL" id="FOOH01000003">
    <property type="protein sequence ID" value="SFF65845.1"/>
    <property type="molecule type" value="Genomic_DNA"/>
</dbReference>
<dbReference type="InterPro" id="IPR023875">
    <property type="entry name" value="DNA_repair_put"/>
</dbReference>
<evidence type="ECO:0000259" key="1">
    <source>
        <dbReference type="Pfam" id="PF13566"/>
    </source>
</evidence>
<dbReference type="Pfam" id="PF13566">
    <property type="entry name" value="DUF4130"/>
    <property type="match status" value="1"/>
</dbReference>
<dbReference type="NCBIfam" id="TIGR03915">
    <property type="entry name" value="SAM_7_link_chp"/>
    <property type="match status" value="1"/>
</dbReference>
<proteinExistence type="predicted"/>
<evidence type="ECO:0000313" key="3">
    <source>
        <dbReference type="Proteomes" id="UP000199116"/>
    </source>
</evidence>
<organism evidence="2 3">
    <name type="scientific">Salegentibacter agarivorans</name>
    <dbReference type="NCBI Taxonomy" id="345907"/>
    <lineage>
        <taxon>Bacteria</taxon>
        <taxon>Pseudomonadati</taxon>
        <taxon>Bacteroidota</taxon>
        <taxon>Flavobacteriia</taxon>
        <taxon>Flavobacteriales</taxon>
        <taxon>Flavobacteriaceae</taxon>
        <taxon>Salegentibacter</taxon>
    </lineage>
</organism>
<name>A0A1I2KFN4_9FLAO</name>
<gene>
    <name evidence="2" type="ORF">SAMN04488033_103101</name>
</gene>
<keyword evidence="3" id="KW-1185">Reference proteome</keyword>